<keyword evidence="1 3" id="KW-0145">Chemotaxis</keyword>
<evidence type="ECO:0000256" key="3">
    <source>
        <dbReference type="HAMAP-Rule" id="MF_01440"/>
    </source>
</evidence>
<dbReference type="Gene3D" id="3.30.1330.200">
    <property type="match status" value="1"/>
</dbReference>
<protein>
    <recommendedName>
        <fullName evidence="3">Probable chemoreceptor glutamine deamidase CheD</fullName>
        <ecNumber evidence="3">3.5.1.44</ecNumber>
    </recommendedName>
</protein>
<dbReference type="PANTHER" id="PTHR35147:SF1">
    <property type="entry name" value="CHEMORECEPTOR GLUTAMINE DEAMIDASE CHED-RELATED"/>
    <property type="match status" value="1"/>
</dbReference>
<evidence type="ECO:0000313" key="4">
    <source>
        <dbReference type="EMBL" id="EJN60291.1"/>
    </source>
</evidence>
<evidence type="ECO:0000256" key="1">
    <source>
        <dbReference type="ARBA" id="ARBA00022500"/>
    </source>
</evidence>
<proteinExistence type="inferred from homology"/>
<gene>
    <name evidence="3" type="primary">cheD</name>
    <name evidence="4" type="ORF">HSB1_08940</name>
</gene>
<dbReference type="EC" id="3.5.1.44" evidence="3"/>
<evidence type="ECO:0000256" key="2">
    <source>
        <dbReference type="ARBA" id="ARBA00022801"/>
    </source>
</evidence>
<dbReference type="InterPro" id="IPR038592">
    <property type="entry name" value="CheD-like_sf"/>
</dbReference>
<dbReference type="Proteomes" id="UP000007813">
    <property type="component" value="Unassembled WGS sequence"/>
</dbReference>
<comment type="similarity">
    <text evidence="3">Belongs to the CheD family.</text>
</comment>
<dbReference type="PATRIC" id="fig|1210908.3.peg.849"/>
<organism evidence="4 5">
    <name type="scientific">Halogranum salarium B-1</name>
    <dbReference type="NCBI Taxonomy" id="1210908"/>
    <lineage>
        <taxon>Archaea</taxon>
        <taxon>Methanobacteriati</taxon>
        <taxon>Methanobacteriota</taxon>
        <taxon>Stenosarchaea group</taxon>
        <taxon>Halobacteria</taxon>
        <taxon>Halobacteriales</taxon>
        <taxon>Haloferacaceae</taxon>
    </lineage>
</organism>
<dbReference type="Pfam" id="PF03975">
    <property type="entry name" value="CheD"/>
    <property type="match status" value="1"/>
</dbReference>
<dbReference type="PANTHER" id="PTHR35147">
    <property type="entry name" value="CHEMORECEPTOR GLUTAMINE DEAMIDASE CHED-RELATED"/>
    <property type="match status" value="1"/>
</dbReference>
<dbReference type="eggNOG" id="arCOG02380">
    <property type="taxonomic scope" value="Archaea"/>
</dbReference>
<reference evidence="4 5" key="1">
    <citation type="journal article" date="2012" name="J. Bacteriol.">
        <title>Draft Genome Sequence of the Extremely Halophilic Archaeon Halogranum salarium B-1T.</title>
        <authorList>
            <person name="Kim K.K."/>
            <person name="Lee K.C."/>
            <person name="Lee J.S."/>
        </authorList>
    </citation>
    <scope>NUCLEOTIDE SEQUENCE [LARGE SCALE GENOMIC DNA]</scope>
    <source>
        <strain evidence="4 5">B-1</strain>
    </source>
</reference>
<dbReference type="AlphaFoldDB" id="J3JGQ2"/>
<comment type="function">
    <text evidence="3">Probably deamidates glutamine residues to glutamate on methyl-accepting chemotaxis receptors (MCPs), playing an important role in chemotaxis.</text>
</comment>
<dbReference type="PROSITE" id="PS51257">
    <property type="entry name" value="PROKAR_LIPOPROTEIN"/>
    <property type="match status" value="1"/>
</dbReference>
<dbReference type="HAMAP" id="MF_01440">
    <property type="entry name" value="CheD"/>
    <property type="match status" value="1"/>
</dbReference>
<dbReference type="InterPro" id="IPR005659">
    <property type="entry name" value="Chemorcpt_Glu_NH3ase_CheD"/>
</dbReference>
<dbReference type="RefSeq" id="WP_009366008.1">
    <property type="nucleotide sequence ID" value="NZ_ALJD01000003.1"/>
</dbReference>
<dbReference type="CDD" id="cd16352">
    <property type="entry name" value="CheD"/>
    <property type="match status" value="1"/>
</dbReference>
<dbReference type="GO" id="GO:0006935">
    <property type="term" value="P:chemotaxis"/>
    <property type="evidence" value="ECO:0007669"/>
    <property type="project" value="UniProtKB-UniRule"/>
</dbReference>
<keyword evidence="2 3" id="KW-0378">Hydrolase</keyword>
<comment type="caution">
    <text evidence="4">The sequence shown here is derived from an EMBL/GenBank/DDBJ whole genome shotgun (WGS) entry which is preliminary data.</text>
</comment>
<dbReference type="SUPFAM" id="SSF64438">
    <property type="entry name" value="CNF1/YfiH-like putative cysteine hydrolases"/>
    <property type="match status" value="1"/>
</dbReference>
<dbReference type="GO" id="GO:0050568">
    <property type="term" value="F:protein-glutamine glutaminase activity"/>
    <property type="evidence" value="ECO:0007669"/>
    <property type="project" value="UniProtKB-UniRule"/>
</dbReference>
<evidence type="ECO:0000313" key="5">
    <source>
        <dbReference type="Proteomes" id="UP000007813"/>
    </source>
</evidence>
<comment type="catalytic activity">
    <reaction evidence="3">
        <text>L-glutaminyl-[protein] + H2O = L-glutamyl-[protein] + NH4(+)</text>
        <dbReference type="Rhea" id="RHEA:16441"/>
        <dbReference type="Rhea" id="RHEA-COMP:10207"/>
        <dbReference type="Rhea" id="RHEA-COMP:10208"/>
        <dbReference type="ChEBI" id="CHEBI:15377"/>
        <dbReference type="ChEBI" id="CHEBI:28938"/>
        <dbReference type="ChEBI" id="CHEBI:29973"/>
        <dbReference type="ChEBI" id="CHEBI:30011"/>
        <dbReference type="EC" id="3.5.1.44"/>
    </reaction>
</comment>
<dbReference type="EMBL" id="ALJD01000003">
    <property type="protein sequence ID" value="EJN60291.1"/>
    <property type="molecule type" value="Genomic_DNA"/>
</dbReference>
<dbReference type="InterPro" id="IPR011324">
    <property type="entry name" value="Cytotoxic_necrot_fac-like_cat"/>
</dbReference>
<accession>J3JGQ2</accession>
<name>J3JGQ2_9EURY</name>
<sequence length="161" mass="16569">MSRNTPPRTRVGIADYAVTTTSGVLSTSGLGSCLCIVLVDESTTVAGLLHAMLPEATPEHTSPAKFVDTGIEAMLTAMREAGATPTGVTAKIVGGSTMLELTSTDGSIGERNVDATRTALGALGIPIVAEDVGGTHGRSVRFDVETGDLRVKTAYHGEQIL</sequence>